<evidence type="ECO:0000313" key="4">
    <source>
        <dbReference type="Proteomes" id="UP001245370"/>
    </source>
</evidence>
<sequence>MAEHEFAGRGHGEFGGHRGGGGRGGRGGGDMFRIGRMLAQGDLKLLALSLIAEQPRHGYEIIKLIEEKTAGWYSPSPGVVYPTLTFLEEAGYVTAEADGSKKRYAITEEGRAYLAENRDFADAIIGRLSEIGLKMGRVKKWMGWSENGPSHGAELPRLVEAALENLRDVSREKLEQNRGAETRIVEILARVANDIREA</sequence>
<feature type="region of interest" description="Disordered" evidence="1">
    <location>
        <begin position="1"/>
        <end position="26"/>
    </location>
</feature>
<evidence type="ECO:0000256" key="1">
    <source>
        <dbReference type="SAM" id="MobiDB-lite"/>
    </source>
</evidence>
<dbReference type="PANTHER" id="PTHR43252">
    <property type="entry name" value="TRANSCRIPTIONAL REGULATOR YQJI"/>
    <property type="match status" value="1"/>
</dbReference>
<dbReference type="EMBL" id="JAVDPY010000002">
    <property type="protein sequence ID" value="MDR6332886.1"/>
    <property type="molecule type" value="Genomic_DNA"/>
</dbReference>
<protein>
    <submittedName>
        <fullName evidence="3">DNA-binding PadR family transcriptional regulator</fullName>
    </submittedName>
</protein>
<keyword evidence="4" id="KW-1185">Reference proteome</keyword>
<feature type="compositionally biased region" description="Gly residues" evidence="1">
    <location>
        <begin position="17"/>
        <end position="26"/>
    </location>
</feature>
<dbReference type="RefSeq" id="WP_169121968.1">
    <property type="nucleotide sequence ID" value="NZ_BSDO01000001.1"/>
</dbReference>
<dbReference type="GO" id="GO:0003677">
    <property type="term" value="F:DNA binding"/>
    <property type="evidence" value="ECO:0007669"/>
    <property type="project" value="UniProtKB-KW"/>
</dbReference>
<dbReference type="SUPFAM" id="SSF46785">
    <property type="entry name" value="Winged helix' DNA-binding domain"/>
    <property type="match status" value="1"/>
</dbReference>
<reference evidence="3 4" key="1">
    <citation type="submission" date="2023-07" db="EMBL/GenBank/DDBJ databases">
        <title>Genomic Encyclopedia of Type Strains, Phase IV (KMG-IV): sequencing the most valuable type-strain genomes for metagenomic binning, comparative biology and taxonomic classification.</title>
        <authorList>
            <person name="Goeker M."/>
        </authorList>
    </citation>
    <scope>NUCLEOTIDE SEQUENCE [LARGE SCALE GENOMIC DNA]</scope>
    <source>
        <strain evidence="3 4">DSM 338</strain>
    </source>
</reference>
<gene>
    <name evidence="3" type="ORF">GGQ86_001350</name>
</gene>
<dbReference type="Pfam" id="PF03551">
    <property type="entry name" value="PadR"/>
    <property type="match status" value="1"/>
</dbReference>
<evidence type="ECO:0000259" key="2">
    <source>
        <dbReference type="Pfam" id="PF03551"/>
    </source>
</evidence>
<accession>A0ABU1KGV1</accession>
<keyword evidence="3" id="KW-0238">DNA-binding</keyword>
<dbReference type="Proteomes" id="UP001245370">
    <property type="component" value="Unassembled WGS sequence"/>
</dbReference>
<dbReference type="InterPro" id="IPR036390">
    <property type="entry name" value="WH_DNA-bd_sf"/>
</dbReference>
<feature type="compositionally biased region" description="Basic and acidic residues" evidence="1">
    <location>
        <begin position="1"/>
        <end position="16"/>
    </location>
</feature>
<dbReference type="InterPro" id="IPR036388">
    <property type="entry name" value="WH-like_DNA-bd_sf"/>
</dbReference>
<feature type="domain" description="Transcription regulator PadR N-terminal" evidence="2">
    <location>
        <begin position="48"/>
        <end position="116"/>
    </location>
</feature>
<dbReference type="PANTHER" id="PTHR43252:SF7">
    <property type="entry name" value="TRANSCRIPTIONAL REGULATOR YQJI"/>
    <property type="match status" value="1"/>
</dbReference>
<dbReference type="InterPro" id="IPR005149">
    <property type="entry name" value="Tscrpt_reg_PadR_N"/>
</dbReference>
<organism evidence="3 4">
    <name type="scientific">Xanthobacter flavus</name>
    <dbReference type="NCBI Taxonomy" id="281"/>
    <lineage>
        <taxon>Bacteria</taxon>
        <taxon>Pseudomonadati</taxon>
        <taxon>Pseudomonadota</taxon>
        <taxon>Alphaproteobacteria</taxon>
        <taxon>Hyphomicrobiales</taxon>
        <taxon>Xanthobacteraceae</taxon>
        <taxon>Xanthobacter</taxon>
    </lineage>
</organism>
<dbReference type="GeneID" id="95761631"/>
<dbReference type="Gene3D" id="1.10.10.10">
    <property type="entry name" value="Winged helix-like DNA-binding domain superfamily/Winged helix DNA-binding domain"/>
    <property type="match status" value="1"/>
</dbReference>
<comment type="caution">
    <text evidence="3">The sequence shown here is derived from an EMBL/GenBank/DDBJ whole genome shotgun (WGS) entry which is preliminary data.</text>
</comment>
<name>A0ABU1KGV1_XANFL</name>
<proteinExistence type="predicted"/>
<evidence type="ECO:0000313" key="3">
    <source>
        <dbReference type="EMBL" id="MDR6332886.1"/>
    </source>
</evidence>